<keyword evidence="7" id="KW-1185">Reference proteome</keyword>
<evidence type="ECO:0000256" key="1">
    <source>
        <dbReference type="ARBA" id="ARBA00009437"/>
    </source>
</evidence>
<keyword evidence="4" id="KW-0804">Transcription</keyword>
<feature type="domain" description="HTH lysR-type" evidence="5">
    <location>
        <begin position="3"/>
        <end position="60"/>
    </location>
</feature>
<evidence type="ECO:0000259" key="5">
    <source>
        <dbReference type="PROSITE" id="PS50931"/>
    </source>
</evidence>
<organism evidence="6 7">
    <name type="scientific">Vogesella aquatica</name>
    <dbReference type="NCBI Taxonomy" id="2984206"/>
    <lineage>
        <taxon>Bacteria</taxon>
        <taxon>Pseudomonadati</taxon>
        <taxon>Pseudomonadota</taxon>
        <taxon>Betaproteobacteria</taxon>
        <taxon>Neisseriales</taxon>
        <taxon>Chromobacteriaceae</taxon>
        <taxon>Vogesella</taxon>
    </lineage>
</organism>
<reference evidence="6 7" key="1">
    <citation type="submission" date="2023-01" db="EMBL/GenBank/DDBJ databases">
        <title>Novel species of the genus Vogesella isolated from rivers.</title>
        <authorList>
            <person name="Lu H."/>
        </authorList>
    </citation>
    <scope>NUCLEOTIDE SEQUENCE [LARGE SCALE GENOMIC DNA]</scope>
    <source>
        <strain evidence="6 7">DC21W</strain>
    </source>
</reference>
<dbReference type="EMBL" id="JAQQLF010000002">
    <property type="protein sequence ID" value="MDC7715908.1"/>
    <property type="molecule type" value="Genomic_DNA"/>
</dbReference>
<gene>
    <name evidence="6" type="ORF">PQU95_01550</name>
</gene>
<dbReference type="Pfam" id="PF03466">
    <property type="entry name" value="LysR_substrate"/>
    <property type="match status" value="1"/>
</dbReference>
<evidence type="ECO:0000256" key="2">
    <source>
        <dbReference type="ARBA" id="ARBA00023015"/>
    </source>
</evidence>
<comment type="caution">
    <text evidence="6">The sequence shown here is derived from an EMBL/GenBank/DDBJ whole genome shotgun (WGS) entry which is preliminary data.</text>
</comment>
<accession>A0ABT5IUP7</accession>
<dbReference type="InterPro" id="IPR050950">
    <property type="entry name" value="HTH-type_LysR_regulators"/>
</dbReference>
<dbReference type="InterPro" id="IPR036390">
    <property type="entry name" value="WH_DNA-bd_sf"/>
</dbReference>
<keyword evidence="2" id="KW-0805">Transcription regulation</keyword>
<dbReference type="Pfam" id="PF00126">
    <property type="entry name" value="HTH_1"/>
    <property type="match status" value="1"/>
</dbReference>
<dbReference type="SUPFAM" id="SSF53850">
    <property type="entry name" value="Periplasmic binding protein-like II"/>
    <property type="match status" value="1"/>
</dbReference>
<dbReference type="InterPro" id="IPR000847">
    <property type="entry name" value="LysR_HTH_N"/>
</dbReference>
<evidence type="ECO:0000313" key="7">
    <source>
        <dbReference type="Proteomes" id="UP001219956"/>
    </source>
</evidence>
<dbReference type="Proteomes" id="UP001219956">
    <property type="component" value="Unassembled WGS sequence"/>
</dbReference>
<dbReference type="PANTHER" id="PTHR30419:SF30">
    <property type="entry name" value="LYSR FAMILY TRANSCRIPTIONAL REGULATOR"/>
    <property type="match status" value="1"/>
</dbReference>
<dbReference type="PROSITE" id="PS50931">
    <property type="entry name" value="HTH_LYSR"/>
    <property type="match status" value="1"/>
</dbReference>
<dbReference type="InterPro" id="IPR036388">
    <property type="entry name" value="WH-like_DNA-bd_sf"/>
</dbReference>
<comment type="similarity">
    <text evidence="1">Belongs to the LysR transcriptional regulatory family.</text>
</comment>
<dbReference type="Gene3D" id="1.10.10.10">
    <property type="entry name" value="Winged helix-like DNA-binding domain superfamily/Winged helix DNA-binding domain"/>
    <property type="match status" value="1"/>
</dbReference>
<proteinExistence type="inferred from homology"/>
<evidence type="ECO:0000313" key="6">
    <source>
        <dbReference type="EMBL" id="MDC7715908.1"/>
    </source>
</evidence>
<dbReference type="RefSeq" id="WP_272750392.1">
    <property type="nucleotide sequence ID" value="NZ_JAQQLF010000002.1"/>
</dbReference>
<dbReference type="Gene3D" id="3.40.190.290">
    <property type="match status" value="1"/>
</dbReference>
<dbReference type="PANTHER" id="PTHR30419">
    <property type="entry name" value="HTH-TYPE TRANSCRIPTIONAL REGULATOR YBHD"/>
    <property type="match status" value="1"/>
</dbReference>
<name>A0ABT5IUP7_9NEIS</name>
<dbReference type="InterPro" id="IPR005119">
    <property type="entry name" value="LysR_subst-bd"/>
</dbReference>
<sequence>MKIDTIGVQAFIAIAESGSFQTAAESLFLSQAGITRRLQNLEDYLGVKLIERTTRSVALTRVGEEFLPHAKRLLGELAGSLTEIRDTGRLKRGSVTIACVPTVGVRFLPRIIQAYSAQYPDNHIKILDHTSAGVSSAVLQREAEFGITIAGSHHAELLGVPLIEDEFVLVCRDDHPLAALPTLQWRDLEPYPLISIGQFSGNRPLLDRALEENQVTLQSLYEVQRVSTALGLVAEGVGAAVLPGLALQQDAYPHIRVMRLQNPVVSRGLVLITRKTAELSPAAQALYEMVKAYPAQNL</sequence>
<dbReference type="SUPFAM" id="SSF46785">
    <property type="entry name" value="Winged helix' DNA-binding domain"/>
    <property type="match status" value="1"/>
</dbReference>
<evidence type="ECO:0000256" key="3">
    <source>
        <dbReference type="ARBA" id="ARBA00023125"/>
    </source>
</evidence>
<evidence type="ECO:0000256" key="4">
    <source>
        <dbReference type="ARBA" id="ARBA00023163"/>
    </source>
</evidence>
<keyword evidence="3" id="KW-0238">DNA-binding</keyword>
<dbReference type="PRINTS" id="PR00039">
    <property type="entry name" value="HTHLYSR"/>
</dbReference>
<protein>
    <submittedName>
        <fullName evidence="6">LysR family transcriptional regulator</fullName>
    </submittedName>
</protein>
<dbReference type="CDD" id="cd08440">
    <property type="entry name" value="PBP2_LTTR_like_4"/>
    <property type="match status" value="1"/>
</dbReference>